<keyword evidence="3 11" id="KW-0808">Transferase</keyword>
<evidence type="ECO:0000256" key="9">
    <source>
        <dbReference type="PROSITE-ProRule" id="PRU10141"/>
    </source>
</evidence>
<dbReference type="InterPro" id="IPR000719">
    <property type="entry name" value="Prot_kinase_dom"/>
</dbReference>
<keyword evidence="4 9" id="KW-0547">Nucleotide-binding</keyword>
<evidence type="ECO:0000259" key="12">
    <source>
        <dbReference type="PROSITE" id="PS50011"/>
    </source>
</evidence>
<dbReference type="InterPro" id="IPR050117">
    <property type="entry name" value="MAPK"/>
</dbReference>
<dbReference type="GO" id="GO:0004707">
    <property type="term" value="F:MAP kinase activity"/>
    <property type="evidence" value="ECO:0007669"/>
    <property type="project" value="UniProtKB-EC"/>
</dbReference>
<dbReference type="PANTHER" id="PTHR24055">
    <property type="entry name" value="MITOGEN-ACTIVATED PROTEIN KINASE"/>
    <property type="match status" value="1"/>
</dbReference>
<dbReference type="Gene3D" id="1.10.510.10">
    <property type="entry name" value="Transferase(Phosphotransferase) domain 1"/>
    <property type="match status" value="1"/>
</dbReference>
<dbReference type="PROSITE" id="PS50011">
    <property type="entry name" value="PROTEIN_KINASE_DOM"/>
    <property type="match status" value="1"/>
</dbReference>
<comment type="activity regulation">
    <text evidence="11">Activated by threonine and tyrosine phosphorylation.</text>
</comment>
<comment type="similarity">
    <text evidence="11">Belongs to the protein kinase superfamily. Ser/Thr protein kinase family. MAP kinase subfamily.</text>
</comment>
<dbReference type="PROSITE" id="PS00107">
    <property type="entry name" value="PROTEIN_KINASE_ATP"/>
    <property type="match status" value="1"/>
</dbReference>
<feature type="binding site" evidence="9">
    <location>
        <position position="42"/>
    </location>
    <ligand>
        <name>ATP</name>
        <dbReference type="ChEBI" id="CHEBI:30616"/>
    </ligand>
</feature>
<dbReference type="EC" id="2.7.11.24" evidence="1 11"/>
<comment type="cofactor">
    <cofactor evidence="11">
        <name>Mg(2+)</name>
        <dbReference type="ChEBI" id="CHEBI:18420"/>
    </cofactor>
</comment>
<keyword evidence="14" id="KW-1185">Reference proteome</keyword>
<keyword evidence="5 11" id="KW-0418">Kinase</keyword>
<dbReference type="SMART" id="SM00220">
    <property type="entry name" value="S_TKc"/>
    <property type="match status" value="1"/>
</dbReference>
<dbReference type="OrthoDB" id="192887at2759"/>
<dbReference type="InterPro" id="IPR017441">
    <property type="entry name" value="Protein_kinase_ATP_BS"/>
</dbReference>
<evidence type="ECO:0000256" key="7">
    <source>
        <dbReference type="ARBA" id="ARBA00047592"/>
    </source>
</evidence>
<dbReference type="SUPFAM" id="SSF56112">
    <property type="entry name" value="Protein kinase-like (PK-like)"/>
    <property type="match status" value="1"/>
</dbReference>
<evidence type="ECO:0000256" key="10">
    <source>
        <dbReference type="RuleBase" id="RU000304"/>
    </source>
</evidence>
<comment type="catalytic activity">
    <reaction evidence="8">
        <text>L-seryl-[protein] + ATP = O-phospho-L-seryl-[protein] + ADP + H(+)</text>
        <dbReference type="Rhea" id="RHEA:17989"/>
        <dbReference type="Rhea" id="RHEA-COMP:9863"/>
        <dbReference type="Rhea" id="RHEA-COMP:11604"/>
        <dbReference type="ChEBI" id="CHEBI:15378"/>
        <dbReference type="ChEBI" id="CHEBI:29999"/>
        <dbReference type="ChEBI" id="CHEBI:30616"/>
        <dbReference type="ChEBI" id="CHEBI:83421"/>
        <dbReference type="ChEBI" id="CHEBI:456216"/>
        <dbReference type="EC" id="2.7.11.24"/>
    </reaction>
</comment>
<evidence type="ECO:0000256" key="2">
    <source>
        <dbReference type="ARBA" id="ARBA00022527"/>
    </source>
</evidence>
<reference evidence="13" key="1">
    <citation type="submission" date="2021-05" db="EMBL/GenBank/DDBJ databases">
        <title>The genome of the haptophyte Pavlova lutheri (Diacronema luteri, Pavlovales) - a model for lipid biosynthesis in eukaryotic algae.</title>
        <authorList>
            <person name="Hulatt C.J."/>
            <person name="Posewitz M.C."/>
        </authorList>
    </citation>
    <scope>NUCLEOTIDE SEQUENCE</scope>
    <source>
        <strain evidence="13">NIVA-4/92</strain>
    </source>
</reference>
<dbReference type="CDD" id="cd07852">
    <property type="entry name" value="STKc_MAPK15-like"/>
    <property type="match status" value="1"/>
</dbReference>
<dbReference type="GO" id="GO:0005524">
    <property type="term" value="F:ATP binding"/>
    <property type="evidence" value="ECO:0007669"/>
    <property type="project" value="UniProtKB-UniRule"/>
</dbReference>
<evidence type="ECO:0000313" key="13">
    <source>
        <dbReference type="EMBL" id="KAG8464176.1"/>
    </source>
</evidence>
<dbReference type="Pfam" id="PF00069">
    <property type="entry name" value="Pkinase"/>
    <property type="match status" value="1"/>
</dbReference>
<evidence type="ECO:0000256" key="11">
    <source>
        <dbReference type="RuleBase" id="RU361165"/>
    </source>
</evidence>
<gene>
    <name evidence="13" type="ORF">KFE25_003239</name>
</gene>
<evidence type="ECO:0000313" key="14">
    <source>
        <dbReference type="Proteomes" id="UP000751190"/>
    </source>
</evidence>
<dbReference type="Proteomes" id="UP000751190">
    <property type="component" value="Unassembled WGS sequence"/>
</dbReference>
<dbReference type="FunFam" id="1.10.510.10:FF:000238">
    <property type="entry name" value="Mitogen-activated protein kinase"/>
    <property type="match status" value="1"/>
</dbReference>
<evidence type="ECO:0000256" key="3">
    <source>
        <dbReference type="ARBA" id="ARBA00022679"/>
    </source>
</evidence>
<evidence type="ECO:0000256" key="8">
    <source>
        <dbReference type="ARBA" id="ARBA00048312"/>
    </source>
</evidence>
<evidence type="ECO:0000256" key="5">
    <source>
        <dbReference type="ARBA" id="ARBA00022777"/>
    </source>
</evidence>
<keyword evidence="2 10" id="KW-0723">Serine/threonine-protein kinase</keyword>
<dbReference type="FunFam" id="3.30.200.20:FF:000166">
    <property type="entry name" value="Mitogen-activated protein kinase"/>
    <property type="match status" value="1"/>
</dbReference>
<accession>A0A8J5XFJ8</accession>
<protein>
    <recommendedName>
        <fullName evidence="1 11">Mitogen-activated protein kinase</fullName>
        <ecNumber evidence="1 11">2.7.11.24</ecNumber>
    </recommendedName>
</protein>
<dbReference type="AlphaFoldDB" id="A0A8J5XFJ8"/>
<keyword evidence="6 9" id="KW-0067">ATP-binding</keyword>
<evidence type="ECO:0000256" key="6">
    <source>
        <dbReference type="ARBA" id="ARBA00022840"/>
    </source>
</evidence>
<evidence type="ECO:0000256" key="1">
    <source>
        <dbReference type="ARBA" id="ARBA00012411"/>
    </source>
</evidence>
<dbReference type="InterPro" id="IPR011009">
    <property type="entry name" value="Kinase-like_dom_sf"/>
</dbReference>
<dbReference type="Gene3D" id="3.30.200.20">
    <property type="entry name" value="Phosphorylase Kinase, domain 1"/>
    <property type="match status" value="1"/>
</dbReference>
<name>A0A8J5XFJ8_DIALT</name>
<keyword evidence="11" id="KW-0460">Magnesium</keyword>
<dbReference type="PROSITE" id="PS00108">
    <property type="entry name" value="PROTEIN_KINASE_ST"/>
    <property type="match status" value="1"/>
</dbReference>
<comment type="caution">
    <text evidence="13">The sequence shown here is derived from an EMBL/GenBank/DDBJ whole genome shotgun (WGS) entry which is preliminary data.</text>
</comment>
<dbReference type="InterPro" id="IPR008271">
    <property type="entry name" value="Ser/Thr_kinase_AS"/>
</dbReference>
<dbReference type="EMBL" id="JAGTXO010000013">
    <property type="protein sequence ID" value="KAG8464176.1"/>
    <property type="molecule type" value="Genomic_DNA"/>
</dbReference>
<organism evidence="13 14">
    <name type="scientific">Diacronema lutheri</name>
    <name type="common">Unicellular marine alga</name>
    <name type="synonym">Monochrysis lutheri</name>
    <dbReference type="NCBI Taxonomy" id="2081491"/>
    <lineage>
        <taxon>Eukaryota</taxon>
        <taxon>Haptista</taxon>
        <taxon>Haptophyta</taxon>
        <taxon>Pavlovophyceae</taxon>
        <taxon>Pavlovales</taxon>
        <taxon>Pavlovaceae</taxon>
        <taxon>Diacronema</taxon>
    </lineage>
</organism>
<proteinExistence type="inferred from homology"/>
<feature type="domain" description="Protein kinase" evidence="12">
    <location>
        <begin position="13"/>
        <end position="304"/>
    </location>
</feature>
<dbReference type="InterPro" id="IPR003527">
    <property type="entry name" value="MAP_kinase_CS"/>
</dbReference>
<evidence type="ECO:0000256" key="4">
    <source>
        <dbReference type="ARBA" id="ARBA00022741"/>
    </source>
</evidence>
<dbReference type="PROSITE" id="PS01351">
    <property type="entry name" value="MAPK"/>
    <property type="match status" value="1"/>
</dbReference>
<comment type="catalytic activity">
    <reaction evidence="7 11">
        <text>L-threonyl-[protein] + ATP = O-phospho-L-threonyl-[protein] + ADP + H(+)</text>
        <dbReference type="Rhea" id="RHEA:46608"/>
        <dbReference type="Rhea" id="RHEA-COMP:11060"/>
        <dbReference type="Rhea" id="RHEA-COMP:11605"/>
        <dbReference type="ChEBI" id="CHEBI:15378"/>
        <dbReference type="ChEBI" id="CHEBI:30013"/>
        <dbReference type="ChEBI" id="CHEBI:30616"/>
        <dbReference type="ChEBI" id="CHEBI:61977"/>
        <dbReference type="ChEBI" id="CHEBI:456216"/>
        <dbReference type="EC" id="2.7.11.24"/>
    </reaction>
</comment>
<sequence>MVEEVDKHILRKYDIAQKLGKGAYAVVFKAVDKKTKQVVALKKIFDAFQNATDAQRTFREIMYLQEIANQENIIRLQNVHKADNDKDIYLVFDYMETDLHAVIRANILEDIHKQYVIYQVLKALKYMHTADLVHRDLKPSNLLLNEECHMKVADFGLARSIKALNGAASSADTSVLTDYVATRWYRAPEILLGSTCYTKAVDMWSLGCILAEMLGGKPLFPGTSTMNQLEKILEVTGMPIQADVDAIQSAFAATMLQSLPLVRKKSLGGLFSASHDALDLTQRLLEFNPAKRISAEGALRHPYLAQFYTGDEPRAAQPVSISIDDNVKYTVQDYRDKLYKEVVAKKRANRRFYAQ</sequence>
<dbReference type="OMA" id="PDQEWTR"/>